<evidence type="ECO:0000313" key="3">
    <source>
        <dbReference type="Proteomes" id="UP000182466"/>
    </source>
</evidence>
<organism evidence="2 3">
    <name type="scientific">Sedimentitalea nanhaiensis</name>
    <dbReference type="NCBI Taxonomy" id="999627"/>
    <lineage>
        <taxon>Bacteria</taxon>
        <taxon>Pseudomonadati</taxon>
        <taxon>Pseudomonadota</taxon>
        <taxon>Alphaproteobacteria</taxon>
        <taxon>Rhodobacterales</taxon>
        <taxon>Paracoccaceae</taxon>
        <taxon>Sedimentitalea</taxon>
    </lineage>
</organism>
<reference evidence="2 3" key="1">
    <citation type="submission" date="2016-10" db="EMBL/GenBank/DDBJ databases">
        <authorList>
            <person name="de Groot N.N."/>
        </authorList>
    </citation>
    <scope>NUCLEOTIDE SEQUENCE [LARGE SCALE GENOMIC DNA]</scope>
    <source>
        <strain evidence="2 3">CGMCC 1.10959</strain>
    </source>
</reference>
<accession>A0A1I7BI85</accession>
<evidence type="ECO:0000313" key="2">
    <source>
        <dbReference type="EMBL" id="SFT86890.1"/>
    </source>
</evidence>
<dbReference type="AlphaFoldDB" id="A0A1I7BI85"/>
<dbReference type="Proteomes" id="UP000182466">
    <property type="component" value="Unassembled WGS sequence"/>
</dbReference>
<proteinExistence type="predicted"/>
<name>A0A1I7BI85_9RHOB</name>
<dbReference type="OrthoDB" id="7169055at2"/>
<dbReference type="EMBL" id="FPAW01000010">
    <property type="protein sequence ID" value="SFT86890.1"/>
    <property type="molecule type" value="Genomic_DNA"/>
</dbReference>
<evidence type="ECO:0000256" key="1">
    <source>
        <dbReference type="SAM" id="MobiDB-lite"/>
    </source>
</evidence>
<keyword evidence="3" id="KW-1185">Reference proteome</keyword>
<dbReference type="RefSeq" id="WP_139236371.1">
    <property type="nucleotide sequence ID" value="NZ_FPAW01000010.1"/>
</dbReference>
<protein>
    <submittedName>
        <fullName evidence="2">Uncharacterized protein</fullName>
    </submittedName>
</protein>
<feature type="region of interest" description="Disordered" evidence="1">
    <location>
        <begin position="42"/>
        <end position="69"/>
    </location>
</feature>
<gene>
    <name evidence="2" type="ORF">SAMN05216236_11079</name>
</gene>
<dbReference type="STRING" id="999627.SAMN05216236_11079"/>
<sequence>MRSDVPGRGRPNAPNAVPGFIAFPAESGILFPPMETVLATFGRSEEPDDERGKTPVTSSRTGAVPKRLRRCSASEPTIGHMKNGARLPPSALRGTEGDAVCSVRVGCGHTIGTILGHLRARLHRVIRPRQIRRAERIACGPFQIAIRQPETVAQPDEALLQHARNIQSAYIAVDNPHLKFTRSTARISRK</sequence>